<organism evidence="1 2">
    <name type="scientific">Vibrio vulnificus</name>
    <dbReference type="NCBI Taxonomy" id="672"/>
    <lineage>
        <taxon>Bacteria</taxon>
        <taxon>Pseudomonadati</taxon>
        <taxon>Pseudomonadota</taxon>
        <taxon>Gammaproteobacteria</taxon>
        <taxon>Vibrionales</taxon>
        <taxon>Vibrionaceae</taxon>
        <taxon>Vibrio</taxon>
    </lineage>
</organism>
<dbReference type="AlphaFoldDB" id="A0A2S3R1F8"/>
<dbReference type="EMBL" id="PDGH01000101">
    <property type="protein sequence ID" value="POB46934.1"/>
    <property type="molecule type" value="Genomic_DNA"/>
</dbReference>
<accession>A0A2S3R1F8</accession>
<proteinExistence type="predicted"/>
<dbReference type="RefSeq" id="WP_103200467.1">
    <property type="nucleotide sequence ID" value="NZ_PDGH01000101.1"/>
</dbReference>
<sequence length="787" mass="89833">MISIYELAEQTFNHYLAEYGDTIPNPNGVKPLKLTKQRFASMWGFDYWRDYRAFIETNETAAISEHAASLDKKIIKVLAPALIEFLSKDEMYVAEALKVYNELGLLNDADFEHFSKRHYAELPISLKNFLMKLFTECDPSKCFKLRLQDCHFIATNLWDTLTLETKLAVFHRLNISDHTLPYQQQSELWNTCYAWLSDRSERPYWDNFYGAKTESIRRLIAVAVKSHFITIEQLLAIYHDVNSAHERDGYSWRDGLFGRQDGDKSLCDAVLWLFSGDELNDADKSALAFYERNCLPANLSSSSDSCESIIPLLRSKSNLAGPVLATYMLYNFGSAGFQIDTLYAIFYYLRRYPQLEPLIQKLEPLAKIEENLSYSNEELRSEVISATVLARNAATVCSSSSSNKSLDAYLDCLNNIFHAGHYHLVVKESARFIEITGLSYEPRAFQHLLEKSIHCISHEQLLGLSTNDINCAYLVAKRLHIDPAVLSGVVSDEVKGLATIFDNDEAMTVLEVRNNAAIKRIDIIYKALEAFGYQYQLHLNIGPFSAGYHNETIDGLLFDALAMSGVSQQTTASKTTKLSKRLASFIEDDDNYHYRRRGRGAYQHYVYNVAELDGYPSNIRRLYEKISGAVSDNLLYTKEVLAKLHLEKIEPKHIVHCCSYYFAAYKDDVLTVCGRMQNSSDIFDLLDKFRPNTVTHIDEDSFHHTQYATDEYPYGRINAKEISIELHSISLWSKETLELVHSTFESLDLAQYSGSNPLSDLAKRLSPKFECCGALFNPEGTDYFEMT</sequence>
<evidence type="ECO:0000313" key="2">
    <source>
        <dbReference type="Proteomes" id="UP000237466"/>
    </source>
</evidence>
<dbReference type="Proteomes" id="UP000237466">
    <property type="component" value="Unassembled WGS sequence"/>
</dbReference>
<name>A0A2S3R1F8_VIBVL</name>
<gene>
    <name evidence="1" type="ORF">CRN52_12710</name>
</gene>
<evidence type="ECO:0000313" key="1">
    <source>
        <dbReference type="EMBL" id="POB46934.1"/>
    </source>
</evidence>
<reference evidence="1 2" key="1">
    <citation type="journal article" date="2018" name="Front. Microbiol.">
        <title>Phylogeny of Vibrio vulnificus from the Analysis of the Core-Genome: Implications for Intra-Species Taxonomy.</title>
        <authorList>
            <person name="Roig F.J."/>
            <person name="Gonzalez-Candelas F."/>
            <person name="Sanjuan E."/>
            <person name="Fouz B."/>
            <person name="Feil E.J."/>
            <person name="Llorens C."/>
            <person name="Baker-Austin C."/>
            <person name="Oliver J.D."/>
            <person name="Danin-Poleg Y."/>
            <person name="Gibas C.J."/>
            <person name="Kashi Y."/>
            <person name="Gulig P.A."/>
            <person name="Morrison S.S."/>
            <person name="Amaro C."/>
        </authorList>
    </citation>
    <scope>NUCLEOTIDE SEQUENCE [LARGE SCALE GENOMIC DNA]</scope>
    <source>
        <strain evidence="1 2">CECT4608</strain>
    </source>
</reference>
<protein>
    <submittedName>
        <fullName evidence="1">Uncharacterized protein</fullName>
    </submittedName>
</protein>
<comment type="caution">
    <text evidence="1">The sequence shown here is derived from an EMBL/GenBank/DDBJ whole genome shotgun (WGS) entry which is preliminary data.</text>
</comment>